<dbReference type="InterPro" id="IPR001940">
    <property type="entry name" value="Peptidase_S1C"/>
</dbReference>
<dbReference type="AlphaFoldDB" id="A0A1F4VZ29"/>
<comment type="caution">
    <text evidence="5">The sequence shown here is derived from an EMBL/GenBank/DDBJ whole genome shotgun (WGS) entry which is preliminary data.</text>
</comment>
<evidence type="ECO:0000313" key="6">
    <source>
        <dbReference type="Proteomes" id="UP000176967"/>
    </source>
</evidence>
<dbReference type="GO" id="GO:0006508">
    <property type="term" value="P:proteolysis"/>
    <property type="evidence" value="ECO:0007669"/>
    <property type="project" value="UniProtKB-KW"/>
</dbReference>
<keyword evidence="3" id="KW-1133">Transmembrane helix</keyword>
<protein>
    <recommendedName>
        <fullName evidence="4">PDZ domain-containing protein</fullName>
    </recommendedName>
</protein>
<proteinExistence type="predicted"/>
<dbReference type="SMART" id="SM00228">
    <property type="entry name" value="PDZ"/>
    <property type="match status" value="1"/>
</dbReference>
<accession>A0A1F4VZ29</accession>
<dbReference type="Gene3D" id="2.40.10.120">
    <property type="match status" value="1"/>
</dbReference>
<keyword evidence="3" id="KW-0472">Membrane</keyword>
<dbReference type="PANTHER" id="PTHR43343:SF3">
    <property type="entry name" value="PROTEASE DO-LIKE 8, CHLOROPLASTIC"/>
    <property type="match status" value="1"/>
</dbReference>
<feature type="transmembrane region" description="Helical" evidence="3">
    <location>
        <begin position="12"/>
        <end position="34"/>
    </location>
</feature>
<evidence type="ECO:0000256" key="2">
    <source>
        <dbReference type="ARBA" id="ARBA00022801"/>
    </source>
</evidence>
<dbReference type="CDD" id="cd06779">
    <property type="entry name" value="cpPDZ_Deg_HtrA-like"/>
    <property type="match status" value="1"/>
</dbReference>
<dbReference type="InterPro" id="IPR051201">
    <property type="entry name" value="Chloro_Bact_Ser_Proteases"/>
</dbReference>
<feature type="domain" description="PDZ" evidence="4">
    <location>
        <begin position="262"/>
        <end position="338"/>
    </location>
</feature>
<dbReference type="SUPFAM" id="SSF50494">
    <property type="entry name" value="Trypsin-like serine proteases"/>
    <property type="match status" value="1"/>
</dbReference>
<reference evidence="5 6" key="1">
    <citation type="journal article" date="2016" name="Nat. Commun.">
        <title>Thousands of microbial genomes shed light on interconnected biogeochemical processes in an aquifer system.</title>
        <authorList>
            <person name="Anantharaman K."/>
            <person name="Brown C.T."/>
            <person name="Hug L.A."/>
            <person name="Sharon I."/>
            <person name="Castelle C.J."/>
            <person name="Probst A.J."/>
            <person name="Thomas B.C."/>
            <person name="Singh A."/>
            <person name="Wilkins M.J."/>
            <person name="Karaoz U."/>
            <person name="Brodie E.L."/>
            <person name="Williams K.H."/>
            <person name="Hubbard S.S."/>
            <person name="Banfield J.F."/>
        </authorList>
    </citation>
    <scope>NUCLEOTIDE SEQUENCE [LARGE SCALE GENOMIC DNA]</scope>
</reference>
<sequence>MPEGIRSSIKHWIFYHNFFILAILLLLIAAGYWLREPIFELVTVQRIVTEEETIIEVTETTEPAVVSIAVESFNPLTSREELTGVGTGFIVRENGLILTNRHVVSANREYSVITSDGTQYQVSKIDIDTFLDFAIVQIEAAGLPTLTLGDSDQIRLGQTAVAIGNALGEFSNSVTRGVVSGIGRGITVEGEYMENVIQTDAAINLGNSGGPLLNLAGEVIGINTALAQGSENIGFAIPINLVKPVFDQFEKTGKISRPFLGVGYILYDEEEAALYDIPVGAYVTSISKNSGAAKAGVAVGDIITAVNGEEVSQSNGLAKIIIKYEIGDQVTLTVDRGGKTLTIKATLGESSSE</sequence>
<name>A0A1F4VZ29_UNCKA</name>
<keyword evidence="2" id="KW-0378">Hydrolase</keyword>
<dbReference type="SUPFAM" id="SSF50156">
    <property type="entry name" value="PDZ domain-like"/>
    <property type="match status" value="1"/>
</dbReference>
<gene>
    <name evidence="5" type="ORF">A2890_01890</name>
</gene>
<evidence type="ECO:0000256" key="1">
    <source>
        <dbReference type="ARBA" id="ARBA00022670"/>
    </source>
</evidence>
<keyword evidence="3" id="KW-0812">Transmembrane</keyword>
<keyword evidence="1" id="KW-0645">Protease</keyword>
<evidence type="ECO:0000313" key="5">
    <source>
        <dbReference type="EMBL" id="OGC62335.1"/>
    </source>
</evidence>
<evidence type="ECO:0000259" key="4">
    <source>
        <dbReference type="PROSITE" id="PS50106"/>
    </source>
</evidence>
<dbReference type="InterPro" id="IPR001478">
    <property type="entry name" value="PDZ"/>
</dbReference>
<dbReference type="GO" id="GO:0004252">
    <property type="term" value="F:serine-type endopeptidase activity"/>
    <property type="evidence" value="ECO:0007669"/>
    <property type="project" value="InterPro"/>
</dbReference>
<dbReference type="PRINTS" id="PR00834">
    <property type="entry name" value="PROTEASES2C"/>
</dbReference>
<dbReference type="Pfam" id="PF13365">
    <property type="entry name" value="Trypsin_2"/>
    <property type="match status" value="1"/>
</dbReference>
<dbReference type="PROSITE" id="PS50106">
    <property type="entry name" value="PDZ"/>
    <property type="match status" value="1"/>
</dbReference>
<dbReference type="InterPro" id="IPR036034">
    <property type="entry name" value="PDZ_sf"/>
</dbReference>
<dbReference type="Pfam" id="PF13180">
    <property type="entry name" value="PDZ_2"/>
    <property type="match status" value="1"/>
</dbReference>
<evidence type="ECO:0000256" key="3">
    <source>
        <dbReference type="SAM" id="Phobius"/>
    </source>
</evidence>
<dbReference type="EMBL" id="MEVL01000012">
    <property type="protein sequence ID" value="OGC62335.1"/>
    <property type="molecule type" value="Genomic_DNA"/>
</dbReference>
<dbReference type="InterPro" id="IPR009003">
    <property type="entry name" value="Peptidase_S1_PA"/>
</dbReference>
<dbReference type="PANTHER" id="PTHR43343">
    <property type="entry name" value="PEPTIDASE S12"/>
    <property type="match status" value="1"/>
</dbReference>
<dbReference type="Proteomes" id="UP000176967">
    <property type="component" value="Unassembled WGS sequence"/>
</dbReference>
<organism evidence="5 6">
    <name type="scientific">candidate division WWE3 bacterium RIFCSPLOWO2_01_FULL_53_14</name>
    <dbReference type="NCBI Taxonomy" id="1802628"/>
    <lineage>
        <taxon>Bacteria</taxon>
        <taxon>Katanobacteria</taxon>
    </lineage>
</organism>
<dbReference type="STRING" id="1802628.A2890_01890"/>
<dbReference type="Gene3D" id="2.30.42.10">
    <property type="match status" value="1"/>
</dbReference>